<comment type="caution">
    <text evidence="3">The sequence shown here is derived from an EMBL/GenBank/DDBJ whole genome shotgun (WGS) entry which is preliminary data.</text>
</comment>
<dbReference type="Pfam" id="PF13358">
    <property type="entry name" value="DDE_3"/>
    <property type="match status" value="1"/>
</dbReference>
<dbReference type="PANTHER" id="PTHR23022:SF129">
    <property type="entry name" value="TRANSPOSABLE ELEMENT TC3 TRANSPOSASE"/>
    <property type="match status" value="1"/>
</dbReference>
<proteinExistence type="predicted"/>
<dbReference type="SUPFAM" id="SSF46689">
    <property type="entry name" value="Homeodomain-like"/>
    <property type="match status" value="1"/>
</dbReference>
<evidence type="ECO:0000259" key="1">
    <source>
        <dbReference type="Pfam" id="PF11427"/>
    </source>
</evidence>
<protein>
    <recommendedName>
        <fullName evidence="5">Tc1-like transposase DDE domain-containing protein</fullName>
    </recommendedName>
</protein>
<dbReference type="Proteomes" id="UP000469452">
    <property type="component" value="Unassembled WGS sequence"/>
</dbReference>
<name>A0A6A4Z4M8_APHAT</name>
<dbReference type="Gene3D" id="1.10.10.60">
    <property type="entry name" value="Homeodomain-like"/>
    <property type="match status" value="1"/>
</dbReference>
<reference evidence="3 4" key="1">
    <citation type="submission" date="2019-06" db="EMBL/GenBank/DDBJ databases">
        <title>Genomics analysis of Aphanomyces spp. identifies a new class of oomycete effector associated with host adaptation.</title>
        <authorList>
            <person name="Gaulin E."/>
        </authorList>
    </citation>
    <scope>NUCLEOTIDE SEQUENCE [LARGE SCALE GENOMIC DNA]</scope>
    <source>
        <strain evidence="3 4">E</strain>
    </source>
</reference>
<dbReference type="NCBIfam" id="NF033545">
    <property type="entry name" value="transpos_IS630"/>
    <property type="match status" value="1"/>
</dbReference>
<sequence>MPAGPKLTEEEQGMILALNAVGKGQREIERLIGRSRSAIALFLSNPVAYNTNKRSGRPPKVTANDVRRLLRTASNSFLSSRELVDECQLTINARRARQLLNKSKHLKFIKAMASPTLTEQHKEARQLWACEKITWGDRDWANVVFSDEKKFNLDGPDGLKYYWHDLRKEKTIFSKRQSGGGSVMVWGAFSAKGKTTLAILEGTRVSATYVETLSDHLFPYIDYHFGRECIFQQDNASIHGSKETKEFLEAHNVRVMEWPAKSPDLNPIENMWGVLARAVYAHGRQFASKTGLIAAILKAWDEIGQDLIEKLLRSMQKRCISVLELKGGKTKY</sequence>
<dbReference type="InterPro" id="IPR025898">
    <property type="entry name" value="Tc3_transposase_DNA-bd_dom"/>
</dbReference>
<feature type="domain" description="Tc1-like transposase DDE" evidence="2">
    <location>
        <begin position="143"/>
        <end position="290"/>
    </location>
</feature>
<evidence type="ECO:0000313" key="4">
    <source>
        <dbReference type="Proteomes" id="UP000469452"/>
    </source>
</evidence>
<dbReference type="PANTHER" id="PTHR23022">
    <property type="entry name" value="TRANSPOSABLE ELEMENT-RELATED"/>
    <property type="match status" value="1"/>
</dbReference>
<dbReference type="EMBL" id="VJMI01020240">
    <property type="protein sequence ID" value="KAF0705040.1"/>
    <property type="molecule type" value="Genomic_DNA"/>
</dbReference>
<dbReference type="InterPro" id="IPR038717">
    <property type="entry name" value="Tc1-like_DDE_dom"/>
</dbReference>
<dbReference type="InterPro" id="IPR036397">
    <property type="entry name" value="RNaseH_sf"/>
</dbReference>
<dbReference type="InterPro" id="IPR047655">
    <property type="entry name" value="Transpos_IS630-like"/>
</dbReference>
<evidence type="ECO:0000313" key="3">
    <source>
        <dbReference type="EMBL" id="KAF0705040.1"/>
    </source>
</evidence>
<dbReference type="Gene3D" id="3.30.420.10">
    <property type="entry name" value="Ribonuclease H-like superfamily/Ribonuclease H"/>
    <property type="match status" value="1"/>
</dbReference>
<dbReference type="GO" id="GO:0003677">
    <property type="term" value="F:DNA binding"/>
    <property type="evidence" value="ECO:0007669"/>
    <property type="project" value="InterPro"/>
</dbReference>
<dbReference type="InterPro" id="IPR052338">
    <property type="entry name" value="Transposase_5"/>
</dbReference>
<accession>A0A6A4Z4M8</accession>
<organism evidence="3 4">
    <name type="scientific">Aphanomyces astaci</name>
    <name type="common">Crayfish plague agent</name>
    <dbReference type="NCBI Taxonomy" id="112090"/>
    <lineage>
        <taxon>Eukaryota</taxon>
        <taxon>Sar</taxon>
        <taxon>Stramenopiles</taxon>
        <taxon>Oomycota</taxon>
        <taxon>Saprolegniomycetes</taxon>
        <taxon>Saprolegniales</taxon>
        <taxon>Verrucalvaceae</taxon>
        <taxon>Aphanomyces</taxon>
    </lineage>
</organism>
<dbReference type="Pfam" id="PF11427">
    <property type="entry name" value="HTH_Tnp_Tc3_1"/>
    <property type="match status" value="1"/>
</dbReference>
<feature type="domain" description="Tc3 transposase DNA binding" evidence="1">
    <location>
        <begin position="4"/>
        <end position="51"/>
    </location>
</feature>
<dbReference type="AlphaFoldDB" id="A0A6A4Z4M8"/>
<evidence type="ECO:0008006" key="5">
    <source>
        <dbReference type="Google" id="ProtNLM"/>
    </source>
</evidence>
<evidence type="ECO:0000259" key="2">
    <source>
        <dbReference type="Pfam" id="PF13358"/>
    </source>
</evidence>
<dbReference type="VEuPathDB" id="FungiDB:H257_02715"/>
<gene>
    <name evidence="3" type="ORF">AaE_014677</name>
</gene>
<dbReference type="InterPro" id="IPR009057">
    <property type="entry name" value="Homeodomain-like_sf"/>
</dbReference>